<dbReference type="STRING" id="56216.A0A1A6GF54"/>
<dbReference type="PANTHER" id="PTHR44427:SF1">
    <property type="entry name" value="CARCINOEMBRYONIC ANTIGEN-RELATED CELL ADHESION MOLECULE 1"/>
    <property type="match status" value="1"/>
</dbReference>
<evidence type="ECO:0000256" key="2">
    <source>
        <dbReference type="ARBA" id="ARBA00023180"/>
    </source>
</evidence>
<keyword evidence="5" id="KW-1185">Reference proteome</keyword>
<dbReference type="Gene3D" id="2.60.40.10">
    <property type="entry name" value="Immunoglobulins"/>
    <property type="match status" value="1"/>
</dbReference>
<evidence type="ECO:0000256" key="3">
    <source>
        <dbReference type="ARBA" id="ARBA00023319"/>
    </source>
</evidence>
<protein>
    <submittedName>
        <fullName evidence="4">Uncharacterized protein</fullName>
    </submittedName>
</protein>
<evidence type="ECO:0000313" key="5">
    <source>
        <dbReference type="Proteomes" id="UP000092124"/>
    </source>
</evidence>
<dbReference type="GO" id="GO:1990782">
    <property type="term" value="F:protein tyrosine kinase binding"/>
    <property type="evidence" value="ECO:0007669"/>
    <property type="project" value="TreeGrafter"/>
</dbReference>
<name>A0A1A6GF54_NEOLE</name>
<dbReference type="SUPFAM" id="SSF48726">
    <property type="entry name" value="Immunoglobulin"/>
    <property type="match status" value="1"/>
</dbReference>
<proteinExistence type="predicted"/>
<dbReference type="InterPro" id="IPR050831">
    <property type="entry name" value="CEA_cell_adhesion"/>
</dbReference>
<dbReference type="OrthoDB" id="6353782at2759"/>
<dbReference type="GO" id="GO:0002682">
    <property type="term" value="P:regulation of immune system process"/>
    <property type="evidence" value="ECO:0007669"/>
    <property type="project" value="TreeGrafter"/>
</dbReference>
<dbReference type="PANTHER" id="PTHR44427">
    <property type="entry name" value="CARCINOEMBRYONIC ANTIGEN-RELATED CELL ADHESION MOLECULE 19"/>
    <property type="match status" value="1"/>
</dbReference>
<keyword evidence="1" id="KW-0732">Signal</keyword>
<dbReference type="Proteomes" id="UP000092124">
    <property type="component" value="Unassembled WGS sequence"/>
</dbReference>
<organism evidence="4 5">
    <name type="scientific">Neotoma lepida</name>
    <name type="common">Desert woodrat</name>
    <dbReference type="NCBI Taxonomy" id="56216"/>
    <lineage>
        <taxon>Eukaryota</taxon>
        <taxon>Metazoa</taxon>
        <taxon>Chordata</taxon>
        <taxon>Craniata</taxon>
        <taxon>Vertebrata</taxon>
        <taxon>Euteleostomi</taxon>
        <taxon>Mammalia</taxon>
        <taxon>Eutheria</taxon>
        <taxon>Euarchontoglires</taxon>
        <taxon>Glires</taxon>
        <taxon>Rodentia</taxon>
        <taxon>Myomorpha</taxon>
        <taxon>Muroidea</taxon>
        <taxon>Cricetidae</taxon>
        <taxon>Neotominae</taxon>
        <taxon>Neotoma</taxon>
    </lineage>
</organism>
<evidence type="ECO:0000313" key="4">
    <source>
        <dbReference type="EMBL" id="OBS64861.1"/>
    </source>
</evidence>
<dbReference type="InterPro" id="IPR013783">
    <property type="entry name" value="Ig-like_fold"/>
</dbReference>
<feature type="non-terminal residue" evidence="4">
    <location>
        <position position="151"/>
    </location>
</feature>
<dbReference type="AlphaFoldDB" id="A0A1A6GF54"/>
<dbReference type="InterPro" id="IPR036179">
    <property type="entry name" value="Ig-like_dom_sf"/>
</dbReference>
<dbReference type="GO" id="GO:0005886">
    <property type="term" value="C:plasma membrane"/>
    <property type="evidence" value="ECO:0007669"/>
    <property type="project" value="TreeGrafter"/>
</dbReference>
<accession>A0A1A6GF54</accession>
<evidence type="ECO:0000256" key="1">
    <source>
        <dbReference type="ARBA" id="ARBA00022729"/>
    </source>
</evidence>
<comment type="caution">
    <text evidence="4">The sequence shown here is derived from an EMBL/GenBank/DDBJ whole genome shotgun (WGS) entry which is preliminary data.</text>
</comment>
<dbReference type="EMBL" id="LZPO01097126">
    <property type="protein sequence ID" value="OBS64861.1"/>
    <property type="molecule type" value="Genomic_DNA"/>
</dbReference>
<dbReference type="GO" id="GO:0009986">
    <property type="term" value="C:cell surface"/>
    <property type="evidence" value="ECO:0007669"/>
    <property type="project" value="TreeGrafter"/>
</dbReference>
<reference evidence="4 5" key="1">
    <citation type="submission" date="2016-06" db="EMBL/GenBank/DDBJ databases">
        <title>The Draft Genome Sequence and Annotation of the Desert Woodrat Neotoma lepida.</title>
        <authorList>
            <person name="Campbell M."/>
            <person name="Oakeson K.F."/>
            <person name="Yandell M."/>
            <person name="Halpert J.R."/>
            <person name="Dearing D."/>
        </authorList>
    </citation>
    <scope>NUCLEOTIDE SEQUENCE [LARGE SCALE GENOMIC DNA]</scope>
    <source>
        <strain evidence="4">417</strain>
        <tissue evidence="4">Liver</tissue>
    </source>
</reference>
<sequence length="151" mass="16651">MEVLLLMSAKEVGPTPTHTPKLSDDHTPSLLTSWHFSTTAHVTTESVPPLVAEEENVLFLVHDLPENLIAFARFKGLRNMKQGTAIYTLHNNLSVTGPAHSGRETIYHNGSLLLENTCKNRINNIHVPPSARGKVAARSPYPGFSEKCFPE</sequence>
<keyword evidence="3" id="KW-0393">Immunoglobulin domain</keyword>
<gene>
    <name evidence="4" type="ORF">A6R68_06610</name>
</gene>
<keyword evidence="2" id="KW-0325">Glycoprotein</keyword>
<dbReference type="GO" id="GO:0007165">
    <property type="term" value="P:signal transduction"/>
    <property type="evidence" value="ECO:0007669"/>
    <property type="project" value="TreeGrafter"/>
</dbReference>